<dbReference type="PANTHER" id="PTHR48022:SF11">
    <property type="entry name" value="MONOSACCHARIDE TRANSPORTER (HXT8), PUTATIVE (AFU_ORTHOLOGUE AFUA_2G08120)-RELATED"/>
    <property type="match status" value="1"/>
</dbReference>
<feature type="transmembrane region" description="Helical" evidence="8">
    <location>
        <begin position="133"/>
        <end position="153"/>
    </location>
</feature>
<dbReference type="Pfam" id="PF00083">
    <property type="entry name" value="Sugar_tr"/>
    <property type="match status" value="1"/>
</dbReference>
<dbReference type="PRINTS" id="PR00171">
    <property type="entry name" value="SUGRTRNSPORT"/>
</dbReference>
<comment type="subcellular location">
    <subcellularLocation>
        <location evidence="1">Membrane</location>
        <topology evidence="1">Multi-pass membrane protein</topology>
    </subcellularLocation>
</comment>
<keyword evidence="11" id="KW-1185">Reference proteome</keyword>
<dbReference type="InterPro" id="IPR050360">
    <property type="entry name" value="MFS_Sugar_Transporters"/>
</dbReference>
<protein>
    <recommendedName>
        <fullName evidence="9">Major facilitator superfamily (MFS) profile domain-containing protein</fullName>
    </recommendedName>
</protein>
<evidence type="ECO:0000256" key="1">
    <source>
        <dbReference type="ARBA" id="ARBA00004141"/>
    </source>
</evidence>
<dbReference type="GeneID" id="36573757"/>
<dbReference type="STRING" id="857342.A0A2T3B2T1"/>
<proteinExistence type="inferred from homology"/>
<dbReference type="OrthoDB" id="6612291at2759"/>
<keyword evidence="5 8" id="KW-1133">Transmembrane helix</keyword>
<dbReference type="Proteomes" id="UP000241818">
    <property type="component" value="Unassembled WGS sequence"/>
</dbReference>
<keyword evidence="4 8" id="KW-0812">Transmembrane</keyword>
<feature type="transmembrane region" description="Helical" evidence="8">
    <location>
        <begin position="393"/>
        <end position="409"/>
    </location>
</feature>
<dbReference type="EMBL" id="KZ679011">
    <property type="protein sequence ID" value="PSS18870.1"/>
    <property type="molecule type" value="Genomic_DNA"/>
</dbReference>
<evidence type="ECO:0000256" key="4">
    <source>
        <dbReference type="ARBA" id="ARBA00022692"/>
    </source>
</evidence>
<dbReference type="GO" id="GO:0016020">
    <property type="term" value="C:membrane"/>
    <property type="evidence" value="ECO:0007669"/>
    <property type="project" value="UniProtKB-SubCell"/>
</dbReference>
<evidence type="ECO:0000259" key="9">
    <source>
        <dbReference type="PROSITE" id="PS50850"/>
    </source>
</evidence>
<organism evidence="10 11">
    <name type="scientific">Amorphotheca resinae ATCC 22711</name>
    <dbReference type="NCBI Taxonomy" id="857342"/>
    <lineage>
        <taxon>Eukaryota</taxon>
        <taxon>Fungi</taxon>
        <taxon>Dikarya</taxon>
        <taxon>Ascomycota</taxon>
        <taxon>Pezizomycotina</taxon>
        <taxon>Leotiomycetes</taxon>
        <taxon>Helotiales</taxon>
        <taxon>Amorphothecaceae</taxon>
        <taxon>Amorphotheca</taxon>
    </lineage>
</organism>
<name>A0A2T3B2T1_AMORE</name>
<feature type="region of interest" description="Disordered" evidence="7">
    <location>
        <begin position="484"/>
        <end position="515"/>
    </location>
</feature>
<dbReference type="InterPro" id="IPR005828">
    <property type="entry name" value="MFS_sugar_transport-like"/>
</dbReference>
<keyword evidence="6 8" id="KW-0472">Membrane</keyword>
<dbReference type="InterPro" id="IPR003663">
    <property type="entry name" value="Sugar/inositol_transpt"/>
</dbReference>
<dbReference type="Gene3D" id="1.20.1250.20">
    <property type="entry name" value="MFS general substrate transporter like domains"/>
    <property type="match status" value="1"/>
</dbReference>
<feature type="transmembrane region" description="Helical" evidence="8">
    <location>
        <begin position="7"/>
        <end position="25"/>
    </location>
</feature>
<evidence type="ECO:0000256" key="8">
    <source>
        <dbReference type="SAM" id="Phobius"/>
    </source>
</evidence>
<dbReference type="SUPFAM" id="SSF103473">
    <property type="entry name" value="MFS general substrate transporter"/>
    <property type="match status" value="1"/>
</dbReference>
<dbReference type="PROSITE" id="PS50850">
    <property type="entry name" value="MFS"/>
    <property type="match status" value="1"/>
</dbReference>
<sequence length="515" mass="56248">MGSVCYGYDFSVISSIIGIPAWYSYMGLTEDKSQTALYTHSNNMIGALFGLFSAGAIFGALFVGWMCDAYGRKKSLMLAAVVNIVGGALQAGSVHIGMFIAARFVTGFAAAMFVALVPIYIAEVAPPATRGLLVGQHGAFFLFGYSMAAWSSVGSFFSKYPQFQWRFPLSLQILWPSLVLIFIKGLPESPRWLISHGRAEEAWDVLGRLHYDPKDASQSFAREEFHQITTQLAADHATYGHVTILDLFRKPHFAKRMLCAAIVMFTSQAGGNLLIGNISILCKGLGFSDSISLVLGAGYITWACVMNFANASYLDRLGRVRSLQTVIGFSSGAVMVAIEAAIVARFGSSTNKPALAAGVALLFFYITTYAGFCDTTIYVYCSEIFPTHIRAKGMAWSIAIFMLSTIPFLESSTTGFSTIGWKYYMVFVSLAVVCSIVMYFTCPETKGLSLEEINGLFGDEVAVNITNLTEEQKAALDQQIRLDQLRENDNASTDFTDDSKEKTPKEQSKSVLAEV</sequence>
<comment type="similarity">
    <text evidence="2">Belongs to the major facilitator superfamily. Sugar transporter (TC 2.A.1.1) family.</text>
</comment>
<feature type="transmembrane region" description="Helical" evidence="8">
    <location>
        <begin position="258"/>
        <end position="281"/>
    </location>
</feature>
<dbReference type="InterPro" id="IPR036259">
    <property type="entry name" value="MFS_trans_sf"/>
</dbReference>
<evidence type="ECO:0000256" key="7">
    <source>
        <dbReference type="SAM" id="MobiDB-lite"/>
    </source>
</evidence>
<dbReference type="GO" id="GO:0005351">
    <property type="term" value="F:carbohydrate:proton symporter activity"/>
    <property type="evidence" value="ECO:0007669"/>
    <property type="project" value="TreeGrafter"/>
</dbReference>
<dbReference type="AlphaFoldDB" id="A0A2T3B2T1"/>
<keyword evidence="3" id="KW-0813">Transport</keyword>
<evidence type="ECO:0000256" key="6">
    <source>
        <dbReference type="ARBA" id="ARBA00023136"/>
    </source>
</evidence>
<evidence type="ECO:0000313" key="10">
    <source>
        <dbReference type="EMBL" id="PSS18870.1"/>
    </source>
</evidence>
<feature type="domain" description="Major facilitator superfamily (MFS) profile" evidence="9">
    <location>
        <begin position="1"/>
        <end position="446"/>
    </location>
</feature>
<evidence type="ECO:0000256" key="2">
    <source>
        <dbReference type="ARBA" id="ARBA00010992"/>
    </source>
</evidence>
<dbReference type="RefSeq" id="XP_024721222.1">
    <property type="nucleotide sequence ID" value="XM_024865676.1"/>
</dbReference>
<gene>
    <name evidence="10" type="ORF">M430DRAFT_276355</name>
</gene>
<feature type="transmembrane region" description="Helical" evidence="8">
    <location>
        <begin position="354"/>
        <end position="381"/>
    </location>
</feature>
<evidence type="ECO:0000256" key="5">
    <source>
        <dbReference type="ARBA" id="ARBA00022989"/>
    </source>
</evidence>
<evidence type="ECO:0000256" key="3">
    <source>
        <dbReference type="ARBA" id="ARBA00022448"/>
    </source>
</evidence>
<dbReference type="InParanoid" id="A0A2T3B2T1"/>
<dbReference type="PANTHER" id="PTHR48022">
    <property type="entry name" value="PLASTIDIC GLUCOSE TRANSPORTER 4"/>
    <property type="match status" value="1"/>
</dbReference>
<feature type="compositionally biased region" description="Basic and acidic residues" evidence="7">
    <location>
        <begin position="497"/>
        <end position="508"/>
    </location>
</feature>
<dbReference type="InterPro" id="IPR020846">
    <property type="entry name" value="MFS_dom"/>
</dbReference>
<reference evidence="10 11" key="1">
    <citation type="journal article" date="2018" name="New Phytol.">
        <title>Comparative genomics and transcriptomics depict ericoid mycorrhizal fungi as versatile saprotrophs and plant mutualists.</title>
        <authorList>
            <person name="Martino E."/>
            <person name="Morin E."/>
            <person name="Grelet G.A."/>
            <person name="Kuo A."/>
            <person name="Kohler A."/>
            <person name="Daghino S."/>
            <person name="Barry K.W."/>
            <person name="Cichocki N."/>
            <person name="Clum A."/>
            <person name="Dockter R.B."/>
            <person name="Hainaut M."/>
            <person name="Kuo R.C."/>
            <person name="LaButti K."/>
            <person name="Lindahl B.D."/>
            <person name="Lindquist E.A."/>
            <person name="Lipzen A."/>
            <person name="Khouja H.R."/>
            <person name="Magnuson J."/>
            <person name="Murat C."/>
            <person name="Ohm R.A."/>
            <person name="Singer S.W."/>
            <person name="Spatafora J.W."/>
            <person name="Wang M."/>
            <person name="Veneault-Fourrey C."/>
            <person name="Henrissat B."/>
            <person name="Grigoriev I.V."/>
            <person name="Martin F.M."/>
            <person name="Perotto S."/>
        </authorList>
    </citation>
    <scope>NUCLEOTIDE SEQUENCE [LARGE SCALE GENOMIC DNA]</scope>
    <source>
        <strain evidence="10 11">ATCC 22711</strain>
    </source>
</reference>
<accession>A0A2T3B2T1</accession>
<feature type="transmembrane region" description="Helical" evidence="8">
    <location>
        <begin position="100"/>
        <end position="121"/>
    </location>
</feature>
<feature type="transmembrane region" description="Helical" evidence="8">
    <location>
        <begin position="293"/>
        <end position="314"/>
    </location>
</feature>
<evidence type="ECO:0000313" key="11">
    <source>
        <dbReference type="Proteomes" id="UP000241818"/>
    </source>
</evidence>
<feature type="transmembrane region" description="Helical" evidence="8">
    <location>
        <begin position="421"/>
        <end position="440"/>
    </location>
</feature>
<feature type="transmembrane region" description="Helical" evidence="8">
    <location>
        <begin position="326"/>
        <end position="348"/>
    </location>
</feature>
<feature type="transmembrane region" description="Helical" evidence="8">
    <location>
        <begin position="45"/>
        <end position="64"/>
    </location>
</feature>